<keyword evidence="2" id="KW-1185">Reference proteome</keyword>
<dbReference type="AlphaFoldDB" id="A0A2Z3GRD7"/>
<dbReference type="KEGG" id="gog:C1280_04470"/>
<organism evidence="1 2">
    <name type="scientific">Gemmata obscuriglobus</name>
    <dbReference type="NCBI Taxonomy" id="114"/>
    <lineage>
        <taxon>Bacteria</taxon>
        <taxon>Pseudomonadati</taxon>
        <taxon>Planctomycetota</taxon>
        <taxon>Planctomycetia</taxon>
        <taxon>Gemmatales</taxon>
        <taxon>Gemmataceae</taxon>
        <taxon>Gemmata</taxon>
    </lineage>
</organism>
<gene>
    <name evidence="1" type="ORF">C1280_04470</name>
</gene>
<sequence length="119" mass="11630">MTAVLVTIGLLAPIWVDTGCPSTAVSLIRCPHLASSSCFGSASFQSLAGTSAMVTSISTVRGLRSSSSSSLITSGTVSAVPLTSTALPDPGGAANALASPLKCGPITWASTAGSAFLTA</sequence>
<evidence type="ECO:0000313" key="1">
    <source>
        <dbReference type="EMBL" id="AWM36343.1"/>
    </source>
</evidence>
<evidence type="ECO:0000313" key="2">
    <source>
        <dbReference type="Proteomes" id="UP000245802"/>
    </source>
</evidence>
<dbReference type="Proteomes" id="UP000245802">
    <property type="component" value="Chromosome"/>
</dbReference>
<accession>A0A2Z3GRD7</accession>
<reference evidence="1 2" key="1">
    <citation type="submission" date="2018-01" db="EMBL/GenBank/DDBJ databases">
        <title>G. obscuriglobus.</title>
        <authorList>
            <person name="Franke J."/>
            <person name="Blomberg W."/>
            <person name="Selmecki A."/>
        </authorList>
    </citation>
    <scope>NUCLEOTIDE SEQUENCE [LARGE SCALE GENOMIC DNA]</scope>
    <source>
        <strain evidence="1 2">DSM 5831</strain>
    </source>
</reference>
<dbReference type="EMBL" id="CP025958">
    <property type="protein sequence ID" value="AWM36343.1"/>
    <property type="molecule type" value="Genomic_DNA"/>
</dbReference>
<protein>
    <submittedName>
        <fullName evidence="1">Uncharacterized protein</fullName>
    </submittedName>
</protein>
<proteinExistence type="predicted"/>
<name>A0A2Z3GRD7_9BACT</name>